<sequence length="217" mass="23276">MADRHDLRVIPLRCPDCGAGLSATGADVIFPCQGCGTFRELEGETLVLRQVVHAAGPDLDAPPGARRTMARLPFWVFPFRAVNAGGEAATLRDYLSLTGAIMTPDPARAEKPPFVFVPAFAARPASILRAGRLLTLRAPAFGRSAGSPAAVAPIVFREADALTLAEPVVLATVAGERRGNQRFLEAFLVRCGTGRLITIPFDLRDGRLFQPDLDLEM</sequence>
<gene>
    <name evidence="1" type="ORF">SE37_09520</name>
</gene>
<dbReference type="Proteomes" id="UP000031433">
    <property type="component" value="Unassembled WGS sequence"/>
</dbReference>
<keyword evidence="2" id="KW-1185">Reference proteome</keyword>
<name>A0A0C1TPY5_9BACT</name>
<dbReference type="RefSeq" id="WP_039645797.1">
    <property type="nucleotide sequence ID" value="NZ_JXBL01000001.1"/>
</dbReference>
<accession>A0A0C1TPY5</accession>
<evidence type="ECO:0000313" key="1">
    <source>
        <dbReference type="EMBL" id="KIE42854.1"/>
    </source>
</evidence>
<reference evidence="1 2" key="1">
    <citation type="submission" date="2015-01" db="EMBL/GenBank/DDBJ databases">
        <title>Genome sequence of the anaerobic bacterium Geobacter soli GSS01, a dissimilatory Fe(III) reducer from soil.</title>
        <authorList>
            <person name="Yang G."/>
            <person name="Zhou S."/>
        </authorList>
    </citation>
    <scope>NUCLEOTIDE SEQUENCE [LARGE SCALE GENOMIC DNA]</scope>
    <source>
        <strain evidence="1 2">GSS01</strain>
    </source>
</reference>
<dbReference type="AlphaFoldDB" id="A0A0C1TPY5"/>
<proteinExistence type="predicted"/>
<organism evidence="1 2">
    <name type="scientific">Geobacter soli</name>
    <dbReference type="NCBI Taxonomy" id="1510391"/>
    <lineage>
        <taxon>Bacteria</taxon>
        <taxon>Pseudomonadati</taxon>
        <taxon>Thermodesulfobacteriota</taxon>
        <taxon>Desulfuromonadia</taxon>
        <taxon>Geobacterales</taxon>
        <taxon>Geobacteraceae</taxon>
        <taxon>Geobacter</taxon>
    </lineage>
</organism>
<protein>
    <submittedName>
        <fullName evidence="1">Uncharacterized protein</fullName>
    </submittedName>
</protein>
<evidence type="ECO:0000313" key="2">
    <source>
        <dbReference type="Proteomes" id="UP000031433"/>
    </source>
</evidence>
<comment type="caution">
    <text evidence="1">The sequence shown here is derived from an EMBL/GenBank/DDBJ whole genome shotgun (WGS) entry which is preliminary data.</text>
</comment>
<dbReference type="EMBL" id="JXBL01000001">
    <property type="protein sequence ID" value="KIE42854.1"/>
    <property type="molecule type" value="Genomic_DNA"/>
</dbReference>